<feature type="binding site" evidence="9">
    <location>
        <position position="17"/>
    </location>
    <ligand>
        <name>Mg(2+)</name>
        <dbReference type="ChEBI" id="CHEBI:18420"/>
    </ligand>
</feature>
<dbReference type="AlphaFoldDB" id="A0A1M5SGN0"/>
<evidence type="ECO:0000256" key="6">
    <source>
        <dbReference type="ARBA" id="ARBA00022840"/>
    </source>
</evidence>
<comment type="function">
    <text evidence="9">Catalyzes a mechanistically unusual reaction, the ATP-dependent insertion of CO2 between the N7 and N8 nitrogen atoms of 7,8-diaminopelargonic acid (DAPA, also called 7,8-diammoniononanoate) to form a ureido ring.</text>
</comment>
<dbReference type="GO" id="GO:0009102">
    <property type="term" value="P:biotin biosynthetic process"/>
    <property type="evidence" value="ECO:0007669"/>
    <property type="project" value="UniProtKB-UniRule"/>
</dbReference>
<comment type="caution">
    <text evidence="9">Lacks conserved residue(s) required for the propagation of feature annotation.</text>
</comment>
<feature type="binding site" evidence="9">
    <location>
        <begin position="179"/>
        <end position="180"/>
    </location>
    <ligand>
        <name>ATP</name>
        <dbReference type="ChEBI" id="CHEBI:30616"/>
    </ligand>
</feature>
<keyword evidence="1 9" id="KW-0963">Cytoplasm</keyword>
<accession>A0A1M5SGN0</accession>
<feature type="binding site" evidence="9">
    <location>
        <position position="116"/>
    </location>
    <ligand>
        <name>Mg(2+)</name>
        <dbReference type="ChEBI" id="CHEBI:18420"/>
    </ligand>
</feature>
<keyword evidence="6 9" id="KW-0067">ATP-binding</keyword>
<feature type="binding site" evidence="9">
    <location>
        <position position="55"/>
    </location>
    <ligand>
        <name>Mg(2+)</name>
        <dbReference type="ChEBI" id="CHEBI:18420"/>
    </ligand>
</feature>
<dbReference type="GO" id="GO:0005829">
    <property type="term" value="C:cytosol"/>
    <property type="evidence" value="ECO:0007669"/>
    <property type="project" value="TreeGrafter"/>
</dbReference>
<evidence type="ECO:0000256" key="3">
    <source>
        <dbReference type="ARBA" id="ARBA00022723"/>
    </source>
</evidence>
<evidence type="ECO:0000256" key="7">
    <source>
        <dbReference type="ARBA" id="ARBA00022842"/>
    </source>
</evidence>
<keyword evidence="4 9" id="KW-0547">Nucleotide-binding</keyword>
<dbReference type="Gene3D" id="3.40.50.300">
    <property type="entry name" value="P-loop containing nucleotide triphosphate hydrolases"/>
    <property type="match status" value="1"/>
</dbReference>
<dbReference type="NCBIfam" id="TIGR00347">
    <property type="entry name" value="bioD"/>
    <property type="match status" value="1"/>
</dbReference>
<name>A0A1M5SGN0_9FIRM</name>
<dbReference type="RefSeq" id="WP_073127375.1">
    <property type="nucleotide sequence ID" value="NZ_BAABCH010000079.1"/>
</dbReference>
<evidence type="ECO:0000256" key="4">
    <source>
        <dbReference type="ARBA" id="ARBA00022741"/>
    </source>
</evidence>
<keyword evidence="11" id="KW-1185">Reference proteome</keyword>
<dbReference type="SUPFAM" id="SSF52540">
    <property type="entry name" value="P-loop containing nucleoside triphosphate hydrolases"/>
    <property type="match status" value="1"/>
</dbReference>
<comment type="cofactor">
    <cofactor evidence="9">
        <name>Mg(2+)</name>
        <dbReference type="ChEBI" id="CHEBI:18420"/>
    </cofactor>
</comment>
<dbReference type="OrthoDB" id="9802097at2"/>
<proteinExistence type="inferred from homology"/>
<dbReference type="GO" id="GO:0000287">
    <property type="term" value="F:magnesium ion binding"/>
    <property type="evidence" value="ECO:0007669"/>
    <property type="project" value="UniProtKB-UniRule"/>
</dbReference>
<keyword evidence="2 9" id="KW-0436">Ligase</keyword>
<dbReference type="PIRSF" id="PIRSF006755">
    <property type="entry name" value="DTB_synth"/>
    <property type="match status" value="1"/>
</dbReference>
<dbReference type="Pfam" id="PF13500">
    <property type="entry name" value="AAA_26"/>
    <property type="match status" value="1"/>
</dbReference>
<protein>
    <recommendedName>
        <fullName evidence="9">ATP-dependent dethiobiotin synthetase BioD</fullName>
        <ecNumber evidence="9">6.3.3.3</ecNumber>
    </recommendedName>
    <alternativeName>
        <fullName evidence="9">DTB synthetase</fullName>
        <shortName evidence="9">DTBS</shortName>
    </alternativeName>
    <alternativeName>
        <fullName evidence="9">Dethiobiotin synthase</fullName>
    </alternativeName>
</protein>
<reference evidence="11" key="1">
    <citation type="submission" date="2016-11" db="EMBL/GenBank/DDBJ databases">
        <authorList>
            <person name="Varghese N."/>
            <person name="Submissions S."/>
        </authorList>
    </citation>
    <scope>NUCLEOTIDE SEQUENCE [LARGE SCALE GENOMIC DNA]</scope>
    <source>
        <strain evidence="11">DSM 2635</strain>
    </source>
</reference>
<comment type="subcellular location">
    <subcellularLocation>
        <location evidence="9">Cytoplasm</location>
    </subcellularLocation>
</comment>
<keyword evidence="5 9" id="KW-0093">Biotin biosynthesis</keyword>
<dbReference type="GO" id="GO:0004141">
    <property type="term" value="F:dethiobiotin synthase activity"/>
    <property type="evidence" value="ECO:0007669"/>
    <property type="project" value="UniProtKB-UniRule"/>
</dbReference>
<dbReference type="CDD" id="cd03109">
    <property type="entry name" value="DTBS"/>
    <property type="match status" value="1"/>
</dbReference>
<dbReference type="EC" id="6.3.3.3" evidence="9"/>
<dbReference type="InterPro" id="IPR027417">
    <property type="entry name" value="P-loop_NTPase"/>
</dbReference>
<evidence type="ECO:0000256" key="8">
    <source>
        <dbReference type="ARBA" id="ARBA00047386"/>
    </source>
</evidence>
<evidence type="ECO:0000256" key="5">
    <source>
        <dbReference type="ARBA" id="ARBA00022756"/>
    </source>
</evidence>
<feature type="binding site" evidence="9">
    <location>
        <position position="55"/>
    </location>
    <ligand>
        <name>ATP</name>
        <dbReference type="ChEBI" id="CHEBI:30616"/>
    </ligand>
</feature>
<organism evidence="10 11">
    <name type="scientific">Asaccharospora irregularis DSM 2635</name>
    <dbReference type="NCBI Taxonomy" id="1121321"/>
    <lineage>
        <taxon>Bacteria</taxon>
        <taxon>Bacillati</taxon>
        <taxon>Bacillota</taxon>
        <taxon>Clostridia</taxon>
        <taxon>Peptostreptococcales</taxon>
        <taxon>Peptostreptococcaceae</taxon>
        <taxon>Asaccharospora</taxon>
    </lineage>
</organism>
<comment type="similarity">
    <text evidence="9">Belongs to the dethiobiotin synthetase family.</text>
</comment>
<keyword evidence="7 9" id="KW-0460">Magnesium</keyword>
<comment type="catalytic activity">
    <reaction evidence="8">
        <text>(7R,8S)-8-amino-7-(carboxyamino)nonanoate + ATP = (4R,5S)-dethiobiotin + ADP + phosphate + H(+)</text>
        <dbReference type="Rhea" id="RHEA:63684"/>
        <dbReference type="ChEBI" id="CHEBI:15378"/>
        <dbReference type="ChEBI" id="CHEBI:30616"/>
        <dbReference type="ChEBI" id="CHEBI:43474"/>
        <dbReference type="ChEBI" id="CHEBI:149470"/>
        <dbReference type="ChEBI" id="CHEBI:149473"/>
        <dbReference type="ChEBI" id="CHEBI:456216"/>
    </reaction>
</comment>
<feature type="active site" evidence="9">
    <location>
        <position position="38"/>
    </location>
</feature>
<comment type="catalytic activity">
    <reaction evidence="9">
        <text>(7R,8S)-7,8-diammoniononanoate + CO2 + ATP = (4R,5S)-dethiobiotin + ADP + phosphate + 3 H(+)</text>
        <dbReference type="Rhea" id="RHEA:15805"/>
        <dbReference type="ChEBI" id="CHEBI:15378"/>
        <dbReference type="ChEBI" id="CHEBI:16526"/>
        <dbReference type="ChEBI" id="CHEBI:30616"/>
        <dbReference type="ChEBI" id="CHEBI:43474"/>
        <dbReference type="ChEBI" id="CHEBI:149469"/>
        <dbReference type="ChEBI" id="CHEBI:149473"/>
        <dbReference type="ChEBI" id="CHEBI:456216"/>
        <dbReference type="EC" id="6.3.3.3"/>
    </reaction>
</comment>
<dbReference type="PANTHER" id="PTHR43210">
    <property type="entry name" value="DETHIOBIOTIN SYNTHETASE"/>
    <property type="match status" value="1"/>
</dbReference>
<evidence type="ECO:0000256" key="2">
    <source>
        <dbReference type="ARBA" id="ARBA00022598"/>
    </source>
</evidence>
<comment type="pathway">
    <text evidence="9">Cofactor biosynthesis; biotin biosynthesis; biotin from 7,8-diaminononanoate: step 1/2.</text>
</comment>
<evidence type="ECO:0000313" key="11">
    <source>
        <dbReference type="Proteomes" id="UP000243255"/>
    </source>
</evidence>
<feature type="binding site" evidence="9">
    <location>
        <begin position="116"/>
        <end position="119"/>
    </location>
    <ligand>
        <name>ATP</name>
        <dbReference type="ChEBI" id="CHEBI:30616"/>
    </ligand>
</feature>
<dbReference type="STRING" id="1121321.SAMN04488530_14010"/>
<feature type="binding site" evidence="9">
    <location>
        <begin position="13"/>
        <end position="18"/>
    </location>
    <ligand>
        <name>ATP</name>
        <dbReference type="ChEBI" id="CHEBI:30616"/>
    </ligand>
</feature>
<sequence>MTKGIFITGTGTDIGKTFVTALIAKKLNESGLKTGYYKAALSGAKRSNSELVLGDAKYVCEVSGLKYNPKKLVSYAYETAVSPHLAAKIEGNPIEIDTVKRDFESLKKDFDYITVEGSGGIVCPLRLDDKVVMLSDVIKCLNLDIIIVASASLGTINTTVLTVEYAKQLEINIKGIILNEYDRENFLHIDNKKQVEYLTGVPVVACVSHGDENLDIDIEELKNLYKGV</sequence>
<keyword evidence="3 9" id="KW-0479">Metal-binding</keyword>
<feature type="binding site" evidence="9">
    <location>
        <position position="42"/>
    </location>
    <ligand>
        <name>substrate</name>
    </ligand>
</feature>
<dbReference type="InterPro" id="IPR004472">
    <property type="entry name" value="DTB_synth_BioD"/>
</dbReference>
<evidence type="ECO:0000256" key="9">
    <source>
        <dbReference type="HAMAP-Rule" id="MF_00336"/>
    </source>
</evidence>
<dbReference type="PANTHER" id="PTHR43210:SF2">
    <property type="entry name" value="ATP-DEPENDENT DETHIOBIOTIN SYNTHETASE BIOD 2"/>
    <property type="match status" value="1"/>
</dbReference>
<evidence type="ECO:0000313" key="10">
    <source>
        <dbReference type="EMBL" id="SHH37053.1"/>
    </source>
</evidence>
<dbReference type="HAMAP" id="MF_00336">
    <property type="entry name" value="BioD"/>
    <property type="match status" value="1"/>
</dbReference>
<dbReference type="GO" id="GO:0005524">
    <property type="term" value="F:ATP binding"/>
    <property type="evidence" value="ECO:0007669"/>
    <property type="project" value="UniProtKB-UniRule"/>
</dbReference>
<evidence type="ECO:0000256" key="1">
    <source>
        <dbReference type="ARBA" id="ARBA00022490"/>
    </source>
</evidence>
<dbReference type="EMBL" id="FQWX01000040">
    <property type="protein sequence ID" value="SHH37053.1"/>
    <property type="molecule type" value="Genomic_DNA"/>
</dbReference>
<gene>
    <name evidence="9" type="primary">bioD</name>
    <name evidence="10" type="ORF">SAMN04488530_14010</name>
</gene>
<dbReference type="Proteomes" id="UP000243255">
    <property type="component" value="Unassembled WGS sequence"/>
</dbReference>
<dbReference type="UniPathway" id="UPA00078">
    <property type="reaction ID" value="UER00161"/>
</dbReference>
<comment type="subunit">
    <text evidence="9">Homodimer.</text>
</comment>